<feature type="region of interest" description="Disordered" evidence="1">
    <location>
        <begin position="73"/>
        <end position="123"/>
    </location>
</feature>
<organism evidence="2">
    <name type="scientific">Lygus hesperus</name>
    <name type="common">Western plant bug</name>
    <dbReference type="NCBI Taxonomy" id="30085"/>
    <lineage>
        <taxon>Eukaryota</taxon>
        <taxon>Metazoa</taxon>
        <taxon>Ecdysozoa</taxon>
        <taxon>Arthropoda</taxon>
        <taxon>Hexapoda</taxon>
        <taxon>Insecta</taxon>
        <taxon>Pterygota</taxon>
        <taxon>Neoptera</taxon>
        <taxon>Paraneoptera</taxon>
        <taxon>Hemiptera</taxon>
        <taxon>Heteroptera</taxon>
        <taxon>Panheteroptera</taxon>
        <taxon>Cimicomorpha</taxon>
        <taxon>Miridae</taxon>
        <taxon>Mirini</taxon>
        <taxon>Lygus</taxon>
    </lineage>
</organism>
<protein>
    <submittedName>
        <fullName evidence="2">Uncharacterized protein</fullName>
    </submittedName>
</protein>
<gene>
    <name evidence="2" type="ORF">CM83_14248</name>
    <name evidence="3" type="ORF">g.818</name>
</gene>
<feature type="region of interest" description="Disordered" evidence="1">
    <location>
        <begin position="1"/>
        <end position="20"/>
    </location>
</feature>
<name>A0A0A9WLX2_LYGHE</name>
<reference evidence="2" key="1">
    <citation type="journal article" date="2014" name="PLoS ONE">
        <title>Transcriptome-Based Identification of ABC Transporters in the Western Tarnished Plant Bug Lygus hesperus.</title>
        <authorList>
            <person name="Hull J.J."/>
            <person name="Chaney K."/>
            <person name="Geib S.M."/>
            <person name="Fabrick J.A."/>
            <person name="Brent C.S."/>
            <person name="Walsh D."/>
            <person name="Lavine L.C."/>
        </authorList>
    </citation>
    <scope>NUCLEOTIDE SEQUENCE</scope>
</reference>
<evidence type="ECO:0000256" key="1">
    <source>
        <dbReference type="SAM" id="MobiDB-lite"/>
    </source>
</evidence>
<accession>A0A0A9WLX2</accession>
<reference evidence="3" key="3">
    <citation type="journal article" date="2016" name="Gigascience">
        <title>De novo construction of an expanded transcriptome assembly for the western tarnished plant bug, Lygus hesperus.</title>
        <authorList>
            <person name="Tassone E.E."/>
            <person name="Geib S.M."/>
            <person name="Hall B."/>
            <person name="Fabrick J.A."/>
            <person name="Brent C.S."/>
            <person name="Hull J.J."/>
        </authorList>
    </citation>
    <scope>NUCLEOTIDE SEQUENCE</scope>
</reference>
<evidence type="ECO:0000313" key="2">
    <source>
        <dbReference type="EMBL" id="JAG09442.1"/>
    </source>
</evidence>
<sequence>MNKVMEGKRDCGEDGKETQEPRVEVIGGGWRTLSVSALIKEVLGVSRLGVSLDAEMAVAEGCAIMAEIVKRTVSPTSPSPHSLVMTSHGVESAPEDKKVSLGADNGGGSSEGDVCDGESATKERHSAHEVCLVNFEATNPDS</sequence>
<dbReference type="AlphaFoldDB" id="A0A0A9WLX2"/>
<evidence type="ECO:0000313" key="3">
    <source>
        <dbReference type="EMBL" id="JAQ14128.1"/>
    </source>
</evidence>
<dbReference type="EMBL" id="GBHO01034162">
    <property type="protein sequence ID" value="JAG09442.1"/>
    <property type="molecule type" value="Transcribed_RNA"/>
</dbReference>
<reference evidence="2" key="2">
    <citation type="submission" date="2014-07" db="EMBL/GenBank/DDBJ databases">
        <authorList>
            <person name="Hull J."/>
        </authorList>
    </citation>
    <scope>NUCLEOTIDE SEQUENCE</scope>
</reference>
<proteinExistence type="predicted"/>
<dbReference type="EMBL" id="GDHC01004501">
    <property type="protein sequence ID" value="JAQ14128.1"/>
    <property type="molecule type" value="Transcribed_RNA"/>
</dbReference>